<feature type="compositionally biased region" description="Polar residues" evidence="8">
    <location>
        <begin position="203"/>
        <end position="217"/>
    </location>
</feature>
<evidence type="ECO:0000256" key="4">
    <source>
        <dbReference type="ARBA" id="ARBA00022705"/>
    </source>
</evidence>
<evidence type="ECO:0000256" key="1">
    <source>
        <dbReference type="ARBA" id="ARBA00004123"/>
    </source>
</evidence>
<evidence type="ECO:0000256" key="3">
    <source>
        <dbReference type="ARBA" id="ARBA00018363"/>
    </source>
</evidence>
<dbReference type="GO" id="GO:0006270">
    <property type="term" value="P:DNA replication initiation"/>
    <property type="evidence" value="ECO:0007669"/>
    <property type="project" value="UniProtKB-UniRule"/>
</dbReference>
<dbReference type="GO" id="GO:0003688">
    <property type="term" value="F:DNA replication origin binding"/>
    <property type="evidence" value="ECO:0007669"/>
    <property type="project" value="TreeGrafter"/>
</dbReference>
<feature type="compositionally biased region" description="Basic and acidic residues" evidence="8">
    <location>
        <begin position="122"/>
        <end position="137"/>
    </location>
</feature>
<feature type="compositionally biased region" description="Polar residues" evidence="8">
    <location>
        <begin position="365"/>
        <end position="377"/>
    </location>
</feature>
<dbReference type="AlphaFoldDB" id="A0A0L6V2I0"/>
<dbReference type="STRING" id="27349.A0A0L6V2I0"/>
<dbReference type="Gene3D" id="1.10.10.1460">
    <property type="match status" value="1"/>
</dbReference>
<reference evidence="9 10" key="1">
    <citation type="submission" date="2015-08" db="EMBL/GenBank/DDBJ databases">
        <title>Next Generation Sequencing and Analysis of the Genome of Puccinia sorghi L Schw, the Causal Agent of Maize Common Rust.</title>
        <authorList>
            <person name="Rochi L."/>
            <person name="Burguener G."/>
            <person name="Darino M."/>
            <person name="Turjanski A."/>
            <person name="Kreff E."/>
            <person name="Dieguez M.J."/>
            <person name="Sacco F."/>
        </authorList>
    </citation>
    <scope>NUCLEOTIDE SEQUENCE [LARGE SCALE GENOMIC DNA]</scope>
    <source>
        <strain evidence="9 10">RO10H11247</strain>
    </source>
</reference>
<feature type="region of interest" description="Disordered" evidence="8">
    <location>
        <begin position="519"/>
        <end position="589"/>
    </location>
</feature>
<feature type="compositionally biased region" description="Basic and acidic residues" evidence="8">
    <location>
        <begin position="465"/>
        <end position="474"/>
    </location>
</feature>
<dbReference type="GO" id="GO:0031261">
    <property type="term" value="C:DNA replication preinitiation complex"/>
    <property type="evidence" value="ECO:0007669"/>
    <property type="project" value="TreeGrafter"/>
</dbReference>
<keyword evidence="4 7" id="KW-0235">DNA replication</keyword>
<dbReference type="OrthoDB" id="8775810at2759"/>
<protein>
    <recommendedName>
        <fullName evidence="3 7">DNA replication regulator SLD2</fullName>
    </recommendedName>
</protein>
<comment type="subcellular location">
    <subcellularLocation>
        <location evidence="1 7">Nucleus</location>
    </subcellularLocation>
</comment>
<evidence type="ECO:0000256" key="7">
    <source>
        <dbReference type="RuleBase" id="RU367067"/>
    </source>
</evidence>
<comment type="caution">
    <text evidence="9">The sequence shown here is derived from an EMBL/GenBank/DDBJ whole genome shotgun (WGS) entry which is preliminary data.</text>
</comment>
<keyword evidence="10" id="KW-1185">Reference proteome</keyword>
<evidence type="ECO:0000256" key="5">
    <source>
        <dbReference type="ARBA" id="ARBA00023242"/>
    </source>
</evidence>
<evidence type="ECO:0000256" key="8">
    <source>
        <dbReference type="SAM" id="MobiDB-lite"/>
    </source>
</evidence>
<dbReference type="CDD" id="cd22289">
    <property type="entry name" value="RecQL4_SLD2_NTD"/>
    <property type="match status" value="1"/>
</dbReference>
<name>A0A0L6V2I0_9BASI</name>
<feature type="region of interest" description="Disordered" evidence="8">
    <location>
        <begin position="465"/>
        <end position="503"/>
    </location>
</feature>
<feature type="region of interest" description="Disordered" evidence="8">
    <location>
        <begin position="49"/>
        <end position="450"/>
    </location>
</feature>
<evidence type="ECO:0000313" key="10">
    <source>
        <dbReference type="Proteomes" id="UP000037035"/>
    </source>
</evidence>
<dbReference type="Proteomes" id="UP000037035">
    <property type="component" value="Unassembled WGS sequence"/>
</dbReference>
<dbReference type="InterPro" id="IPR040203">
    <property type="entry name" value="Sld2"/>
</dbReference>
<feature type="compositionally biased region" description="Polar residues" evidence="8">
    <location>
        <begin position="293"/>
        <end position="321"/>
    </location>
</feature>
<keyword evidence="5 7" id="KW-0539">Nucleus</keyword>
<evidence type="ECO:0000256" key="2">
    <source>
        <dbReference type="ARBA" id="ARBA00007276"/>
    </source>
</evidence>
<feature type="compositionally biased region" description="Acidic residues" evidence="8">
    <location>
        <begin position="547"/>
        <end position="588"/>
    </location>
</feature>
<comment type="function">
    <text evidence="7">Has a role in the initiation of DNA replication. Required at S-phase checkpoint.</text>
</comment>
<accession>A0A0L6V2I0</accession>
<evidence type="ECO:0000313" key="9">
    <source>
        <dbReference type="EMBL" id="KNZ54974.1"/>
    </source>
</evidence>
<comment type="similarity">
    <text evidence="2 7">Belongs to the SLD2 family.</text>
</comment>
<evidence type="ECO:0000256" key="6">
    <source>
        <dbReference type="ARBA" id="ARBA00023306"/>
    </source>
</evidence>
<dbReference type="GO" id="GO:0000727">
    <property type="term" value="P:double-strand break repair via break-induced replication"/>
    <property type="evidence" value="ECO:0007669"/>
    <property type="project" value="TreeGrafter"/>
</dbReference>
<dbReference type="GO" id="GO:1902977">
    <property type="term" value="P:mitotic DNA replication preinitiation complex assembly"/>
    <property type="evidence" value="ECO:0007669"/>
    <property type="project" value="TreeGrafter"/>
</dbReference>
<feature type="compositionally biased region" description="Low complexity" evidence="8">
    <location>
        <begin position="139"/>
        <end position="149"/>
    </location>
</feature>
<dbReference type="EMBL" id="LAVV01007727">
    <property type="protein sequence ID" value="KNZ54974.1"/>
    <property type="molecule type" value="Genomic_DNA"/>
</dbReference>
<feature type="compositionally biased region" description="Low complexity" evidence="8">
    <location>
        <begin position="58"/>
        <end position="78"/>
    </location>
</feature>
<keyword evidence="6 7" id="KW-0131">Cell cycle</keyword>
<dbReference type="Pfam" id="PF11719">
    <property type="entry name" value="Drc1-Sld2"/>
    <property type="match status" value="1"/>
</dbReference>
<feature type="compositionally biased region" description="Polar residues" evidence="8">
    <location>
        <begin position="79"/>
        <end position="117"/>
    </location>
</feature>
<gene>
    <name evidence="9" type="ORF">VP01_2802g3</name>
</gene>
<dbReference type="InterPro" id="IPR021110">
    <property type="entry name" value="DNA_rep_checkpnt_protein"/>
</dbReference>
<dbReference type="PANTHER" id="PTHR28124">
    <property type="entry name" value="DNA REPLICATION REGULATOR SLD2"/>
    <property type="match status" value="1"/>
</dbReference>
<organism evidence="9 10">
    <name type="scientific">Puccinia sorghi</name>
    <dbReference type="NCBI Taxonomy" id="27349"/>
    <lineage>
        <taxon>Eukaryota</taxon>
        <taxon>Fungi</taxon>
        <taxon>Dikarya</taxon>
        <taxon>Basidiomycota</taxon>
        <taxon>Pucciniomycotina</taxon>
        <taxon>Pucciniomycetes</taxon>
        <taxon>Pucciniales</taxon>
        <taxon>Pucciniaceae</taxon>
        <taxon>Puccinia</taxon>
    </lineage>
</organism>
<feature type="compositionally biased region" description="Polar residues" evidence="8">
    <location>
        <begin position="229"/>
        <end position="244"/>
    </location>
</feature>
<dbReference type="PANTHER" id="PTHR28124:SF1">
    <property type="entry name" value="DNA REPLICATION REGULATOR SLD2"/>
    <property type="match status" value="1"/>
</dbReference>
<sequence>MASTPSSASQLNQLKTKLKTWERQFKAMEGRAPSKADIKANPEIAKMYSAYNSSRKGPSASEEAPYPSSSSRSNNQPQVLSTPKSNIRPGSSRSRVVSQETNNISPSKTYAHANSPSKIRKLVQEHSPRKAHYDRLRSKSSTTTSFKNTPAHQRRHNPFELDSGGGTGSPALFADLLLESKKETPRTKARKFIEGIGSPLKPRSNTSGFSNPGSQSLGAGLSSFIKARPNQSLDKSSQVITSDNLQDEDDEVLGPSPFKPASSNVFRPLFDEPEAEPDDHSLSPSKMIKSKWKITSSTPFISQSQNDTPDGLMSSNPTAPQCAQKDPDQSGKKKGFGFGTKRKRLILPGEEDPSFYQDLPDPDSHNVSKNRASNTLLNKKKRVEKADKQPSSKTQTTGEGRKAKTKAQLMVKKGVAKPMQESTKLSSDHSEESGDESTVLPDLPFGNPDQSAVYTELETFTFTKPEDVMTDERNKGKKACSTENGVQVAKGQEKGAGKGAPLAKPVKVGTRKVLVRAYRPIEPGQMTQTLDPDSLVDVGSSGSHDLDDAEEMLDEEEEEEEEAAEEWDEDETFEDEEDEDLEEDEDGIPESLMNILNLEEEGLTKEGSERRELLRERWRERKVRKILDGMTLMEKTLTDVGSTSTGVAMQGVAAMRGGSKSVAGGGRGSKKVVATGKKASWGTQTSILRAQDSVEEELRFELALDQLELDQQLDYHGADLDDEWDDEPVGWKDERLDPLLLSHYDDDSLDNQFVL</sequence>
<proteinExistence type="inferred from homology"/>
<dbReference type="FunFam" id="1.10.10.1460:FF:000001">
    <property type="entry name" value="DNA replication regulator Sld2"/>
    <property type="match status" value="1"/>
</dbReference>
<dbReference type="GO" id="GO:0003697">
    <property type="term" value="F:single-stranded DNA binding"/>
    <property type="evidence" value="ECO:0007669"/>
    <property type="project" value="TreeGrafter"/>
</dbReference>
<feature type="compositionally biased region" description="Basic residues" evidence="8">
    <location>
        <begin position="332"/>
        <end position="345"/>
    </location>
</feature>
<dbReference type="VEuPathDB" id="FungiDB:VP01_2802g3"/>